<feature type="domain" description="UDP-N-acetylglucosamine 2-epimerase" evidence="6">
    <location>
        <begin position="22"/>
        <end position="369"/>
    </location>
</feature>
<evidence type="ECO:0000256" key="1">
    <source>
        <dbReference type="ARBA" id="ARBA00023235"/>
    </source>
</evidence>
<dbReference type="InterPro" id="IPR003331">
    <property type="entry name" value="UDP_GlcNAc_Epimerase_2_dom"/>
</dbReference>
<keyword evidence="1 5" id="KW-0413">Isomerase</keyword>
<dbReference type="InterPro" id="IPR029767">
    <property type="entry name" value="WecB-like"/>
</dbReference>
<comment type="caution">
    <text evidence="7">The sequence shown here is derived from an EMBL/GenBank/DDBJ whole genome shotgun (WGS) entry which is preliminary data.</text>
</comment>
<dbReference type="GO" id="GO:0008761">
    <property type="term" value="F:UDP-N-acetylglucosamine 2-epimerase activity"/>
    <property type="evidence" value="ECO:0007669"/>
    <property type="project" value="UniProtKB-EC"/>
</dbReference>
<dbReference type="Gene3D" id="3.40.50.2000">
    <property type="entry name" value="Glycogen Phosphorylase B"/>
    <property type="match status" value="2"/>
</dbReference>
<dbReference type="Pfam" id="PF02350">
    <property type="entry name" value="Epimerase_2"/>
    <property type="match status" value="1"/>
</dbReference>
<evidence type="ECO:0000256" key="3">
    <source>
        <dbReference type="ARBA" id="ARBA00038209"/>
    </source>
</evidence>
<dbReference type="SUPFAM" id="SSF53756">
    <property type="entry name" value="UDP-Glycosyltransferase/glycogen phosphorylase"/>
    <property type="match status" value="1"/>
</dbReference>
<sequence length="404" mass="44225">MRKFLFVLGSRQEAAGMAPLVRALKAHGNIDAKVCVTVRRRETFDPLLALFDITPDYALNLTDSGHAQADATSGLLRAIGDVFDRLRPDTVVVYGDTITTLMVSLAAFYRYLPVAHVEAGLRSGDIWSPWPEELNRRITDAVSTWHFAPTERARRNLFSEGVPADSVVLSGDTLIDALQGVRRILERDEAFARTIVERYPFVAGDSRIVLVSGHRFYSGDVRACFGHALRLLASRHRDVQFVYALHGESGVDEPMCALLEGIANLHVIEPPAYLSFVFLMSRAHFIITDSCGIQEEAPALGKPVLVTRDTCERPEAVQAGNARLVGTDAERLVEEASRLIASDSAYDEMAHASNPYGDGQACERIVPVLLSRPRAAPNIVNYGMGSGEMPFNALALGLHALRSA</sequence>
<accession>A0A102LJE0</accession>
<comment type="catalytic activity">
    <reaction evidence="2">
        <text>UDP-N-acetyl-alpha-D-glucosamine = UDP-N-acetyl-alpha-D-mannosamine</text>
        <dbReference type="Rhea" id="RHEA:17213"/>
        <dbReference type="ChEBI" id="CHEBI:57705"/>
        <dbReference type="ChEBI" id="CHEBI:68623"/>
        <dbReference type="EC" id="5.1.3.14"/>
    </reaction>
</comment>
<evidence type="ECO:0000256" key="2">
    <source>
        <dbReference type="ARBA" id="ARBA00036080"/>
    </source>
</evidence>
<dbReference type="EMBL" id="LOTN01000013">
    <property type="protein sequence ID" value="KUZ94582.1"/>
    <property type="molecule type" value="Genomic_DNA"/>
</dbReference>
<dbReference type="PANTHER" id="PTHR43174:SF2">
    <property type="entry name" value="UDP-N-ACETYLGLUCOSAMINE 2-EPIMERASE"/>
    <property type="match status" value="1"/>
</dbReference>
<dbReference type="RefSeq" id="WP_059631876.1">
    <property type="nucleotide sequence ID" value="NZ_LOTK01000060.1"/>
</dbReference>
<evidence type="ECO:0000256" key="5">
    <source>
        <dbReference type="RuleBase" id="RU003513"/>
    </source>
</evidence>
<dbReference type="EC" id="5.1.3.14" evidence="4"/>
<evidence type="ECO:0000313" key="7">
    <source>
        <dbReference type="EMBL" id="KUZ94582.1"/>
    </source>
</evidence>
<dbReference type="PANTHER" id="PTHR43174">
    <property type="entry name" value="UDP-N-ACETYLGLUCOSAMINE 2-EPIMERASE"/>
    <property type="match status" value="1"/>
</dbReference>
<dbReference type="AlphaFoldDB" id="A0A102LJE0"/>
<name>A0A102LJE0_9BURK</name>
<dbReference type="CDD" id="cd03786">
    <property type="entry name" value="GTB_UDP-GlcNAc_2-Epimerase"/>
    <property type="match status" value="1"/>
</dbReference>
<proteinExistence type="inferred from homology"/>
<evidence type="ECO:0000313" key="8">
    <source>
        <dbReference type="Proteomes" id="UP000065521"/>
    </source>
</evidence>
<evidence type="ECO:0000256" key="4">
    <source>
        <dbReference type="ARBA" id="ARBA00038858"/>
    </source>
</evidence>
<dbReference type="Proteomes" id="UP000065521">
    <property type="component" value="Unassembled WGS sequence"/>
</dbReference>
<reference evidence="7 8" key="1">
    <citation type="submission" date="2015-11" db="EMBL/GenBank/DDBJ databases">
        <title>Expanding the genomic diversity of Burkholderia species for the development of highly accurate diagnostics.</title>
        <authorList>
            <person name="Sahl J."/>
            <person name="Keim P."/>
            <person name="Wagner D."/>
        </authorList>
    </citation>
    <scope>NUCLEOTIDE SEQUENCE [LARGE SCALE GENOMIC DNA]</scope>
    <source>
        <strain evidence="7 8">RF32-BP4</strain>
    </source>
</reference>
<dbReference type="NCBIfam" id="TIGR00236">
    <property type="entry name" value="wecB"/>
    <property type="match status" value="1"/>
</dbReference>
<comment type="similarity">
    <text evidence="3 5">Belongs to the UDP-N-acetylglucosamine 2-epimerase family.</text>
</comment>
<evidence type="ECO:0000259" key="6">
    <source>
        <dbReference type="Pfam" id="PF02350"/>
    </source>
</evidence>
<gene>
    <name evidence="7" type="ORF">WI38_08070</name>
</gene>
<protein>
    <recommendedName>
        <fullName evidence="4">UDP-N-acetylglucosamine 2-epimerase (non-hydrolyzing)</fullName>
        <ecNumber evidence="4">5.1.3.14</ecNumber>
    </recommendedName>
</protein>
<organism evidence="7 8">
    <name type="scientific">Burkholderia ubonensis</name>
    <dbReference type="NCBI Taxonomy" id="101571"/>
    <lineage>
        <taxon>Bacteria</taxon>
        <taxon>Pseudomonadati</taxon>
        <taxon>Pseudomonadota</taxon>
        <taxon>Betaproteobacteria</taxon>
        <taxon>Burkholderiales</taxon>
        <taxon>Burkholderiaceae</taxon>
        <taxon>Burkholderia</taxon>
        <taxon>Burkholderia cepacia complex</taxon>
    </lineage>
</organism>